<protein>
    <recommendedName>
        <fullName evidence="11">Lipopolysaccharide assembly protein A domain-containing protein</fullName>
    </recommendedName>
</protein>
<proteinExistence type="predicted"/>
<reference evidence="12 13" key="1">
    <citation type="submission" date="2017-04" db="EMBL/GenBank/DDBJ databases">
        <authorList>
            <person name="Afonso C.L."/>
            <person name="Miller P.J."/>
            <person name="Scott M.A."/>
            <person name="Spackman E."/>
            <person name="Goraichik I."/>
            <person name="Dimitrov K.M."/>
            <person name="Suarez D.L."/>
            <person name="Swayne D.E."/>
        </authorList>
    </citation>
    <scope>NUCLEOTIDE SEQUENCE [LARGE SCALE GENOMIC DNA]</scope>
    <source>
        <strain evidence="12 13">USBA 355</strain>
    </source>
</reference>
<dbReference type="InterPro" id="IPR010445">
    <property type="entry name" value="LapA_dom"/>
</dbReference>
<evidence type="ECO:0000313" key="13">
    <source>
        <dbReference type="Proteomes" id="UP000192917"/>
    </source>
</evidence>
<evidence type="ECO:0000256" key="2">
    <source>
        <dbReference type="ARBA" id="ARBA00022448"/>
    </source>
</evidence>
<evidence type="ECO:0000256" key="1">
    <source>
        <dbReference type="ARBA" id="ARBA00004370"/>
    </source>
</evidence>
<dbReference type="GO" id="GO:0006605">
    <property type="term" value="P:protein targeting"/>
    <property type="evidence" value="ECO:0007669"/>
    <property type="project" value="InterPro"/>
</dbReference>
<keyword evidence="4 10" id="KW-0812">Transmembrane</keyword>
<dbReference type="InterPro" id="IPR001901">
    <property type="entry name" value="Translocase_SecE/Sec61-g"/>
</dbReference>
<evidence type="ECO:0000256" key="8">
    <source>
        <dbReference type="ARBA" id="ARBA00023136"/>
    </source>
</evidence>
<accession>A0A1Y6B5Z7</accession>
<organism evidence="12 13">
    <name type="scientific">Tistlia consotensis USBA 355</name>
    <dbReference type="NCBI Taxonomy" id="560819"/>
    <lineage>
        <taxon>Bacteria</taxon>
        <taxon>Pseudomonadati</taxon>
        <taxon>Pseudomonadota</taxon>
        <taxon>Alphaproteobacteria</taxon>
        <taxon>Rhodospirillales</taxon>
        <taxon>Rhodovibrionaceae</taxon>
        <taxon>Tistlia</taxon>
    </lineage>
</organism>
<evidence type="ECO:0000256" key="7">
    <source>
        <dbReference type="ARBA" id="ARBA00023010"/>
    </source>
</evidence>
<feature type="compositionally biased region" description="Basic and acidic residues" evidence="9">
    <location>
        <begin position="91"/>
        <end position="103"/>
    </location>
</feature>
<evidence type="ECO:0000259" key="11">
    <source>
        <dbReference type="Pfam" id="PF06305"/>
    </source>
</evidence>
<keyword evidence="8 10" id="KW-0472">Membrane</keyword>
<feature type="transmembrane region" description="Helical" evidence="10">
    <location>
        <begin position="39"/>
        <end position="65"/>
    </location>
</feature>
<keyword evidence="7" id="KW-0811">Translocation</keyword>
<keyword evidence="6 10" id="KW-1133">Transmembrane helix</keyword>
<evidence type="ECO:0000256" key="10">
    <source>
        <dbReference type="SAM" id="Phobius"/>
    </source>
</evidence>
<evidence type="ECO:0000256" key="3">
    <source>
        <dbReference type="ARBA" id="ARBA00022475"/>
    </source>
</evidence>
<keyword evidence="13" id="KW-1185">Reference proteome</keyword>
<sequence length="123" mass="13732">MKRLLWLLTALPLLVVLVVFSVNNRGAIAVNLWPLRYEAALPLFLVVLGSLVIGFLLGLLLEWLFEGRTRAALRAERRRLAASERELKKLRQAEAKRAAERKAPARPALEAPMSTALPAPSER</sequence>
<dbReference type="PROSITE" id="PS01067">
    <property type="entry name" value="SECE_SEC61G"/>
    <property type="match status" value="1"/>
</dbReference>
<dbReference type="GO" id="GO:0006886">
    <property type="term" value="P:intracellular protein transport"/>
    <property type="evidence" value="ECO:0007669"/>
    <property type="project" value="InterPro"/>
</dbReference>
<name>A0A1Y6B5Z7_9PROT</name>
<dbReference type="EMBL" id="FWZX01000001">
    <property type="protein sequence ID" value="SME92500.1"/>
    <property type="molecule type" value="Genomic_DNA"/>
</dbReference>
<evidence type="ECO:0000256" key="9">
    <source>
        <dbReference type="SAM" id="MobiDB-lite"/>
    </source>
</evidence>
<feature type="domain" description="Lipopolysaccharide assembly protein A" evidence="11">
    <location>
        <begin position="24"/>
        <end position="87"/>
    </location>
</feature>
<dbReference type="Pfam" id="PF06305">
    <property type="entry name" value="LapA_dom"/>
    <property type="match status" value="1"/>
</dbReference>
<dbReference type="GO" id="GO:0005886">
    <property type="term" value="C:plasma membrane"/>
    <property type="evidence" value="ECO:0007669"/>
    <property type="project" value="InterPro"/>
</dbReference>
<comment type="subcellular location">
    <subcellularLocation>
        <location evidence="1">Membrane</location>
    </subcellularLocation>
</comment>
<dbReference type="Proteomes" id="UP000192917">
    <property type="component" value="Unassembled WGS sequence"/>
</dbReference>
<evidence type="ECO:0000256" key="4">
    <source>
        <dbReference type="ARBA" id="ARBA00022692"/>
    </source>
</evidence>
<dbReference type="AlphaFoldDB" id="A0A1Y6B5Z7"/>
<evidence type="ECO:0000256" key="5">
    <source>
        <dbReference type="ARBA" id="ARBA00022927"/>
    </source>
</evidence>
<keyword evidence="5" id="KW-0653">Protein transport</keyword>
<dbReference type="STRING" id="560819.SAMN05428998_101502"/>
<keyword evidence="3" id="KW-1003">Cell membrane</keyword>
<evidence type="ECO:0000313" key="12">
    <source>
        <dbReference type="EMBL" id="SME92500.1"/>
    </source>
</evidence>
<keyword evidence="2" id="KW-0813">Transport</keyword>
<gene>
    <name evidence="12" type="ORF">SAMN05428998_101502</name>
</gene>
<feature type="region of interest" description="Disordered" evidence="9">
    <location>
        <begin position="91"/>
        <end position="123"/>
    </location>
</feature>
<dbReference type="RefSeq" id="WP_159460068.1">
    <property type="nucleotide sequence ID" value="NZ_FWZX01000001.1"/>
</dbReference>
<evidence type="ECO:0000256" key="6">
    <source>
        <dbReference type="ARBA" id="ARBA00022989"/>
    </source>
</evidence>